<dbReference type="KEGG" id="mjh:JH146_0378"/>
<reference evidence="1 2" key="1">
    <citation type="journal article" date="2015" name="Int. J. Syst. Evol. Microbiol.">
        <title>M ethanocaldococcus bathoardescens sp. nov., a hyperthermophilic methanogen isolated from a volcanically active deep-sea hydrothermal vent.</title>
        <authorList>
            <person name="Stewart L.C."/>
            <person name="Jung J.H."/>
            <person name="Kim Y.T."/>
            <person name="Kwon S.W."/>
            <person name="Park C.S."/>
            <person name="Holden J.F."/>
        </authorList>
    </citation>
    <scope>NUCLEOTIDE SEQUENCE [LARGE SCALE GENOMIC DNA]</scope>
    <source>
        <strain evidence="1 2">JH146</strain>
    </source>
</reference>
<dbReference type="STRING" id="1301915.JH146_0378"/>
<name>A0A076LFJ7_9EURY</name>
<proteinExistence type="predicted"/>
<dbReference type="OrthoDB" id="359406at2157"/>
<dbReference type="AlphaFoldDB" id="A0A076LFJ7"/>
<dbReference type="RefSeq" id="WP_048201418.1">
    <property type="nucleotide sequence ID" value="NZ_CP009149.1"/>
</dbReference>
<organism evidence="1 2">
    <name type="scientific">Methanocaldococcus bathoardescens</name>
    <dbReference type="NCBI Taxonomy" id="1301915"/>
    <lineage>
        <taxon>Archaea</taxon>
        <taxon>Methanobacteriati</taxon>
        <taxon>Methanobacteriota</taxon>
        <taxon>Methanomada group</taxon>
        <taxon>Methanococci</taxon>
        <taxon>Methanococcales</taxon>
        <taxon>Methanocaldococcaceae</taxon>
        <taxon>Methanocaldococcus</taxon>
    </lineage>
</organism>
<dbReference type="HOGENOM" id="CLU_1387608_0_0_2"/>
<keyword evidence="2" id="KW-1185">Reference proteome</keyword>
<protein>
    <submittedName>
        <fullName evidence="1">Uncharacterized protein</fullName>
    </submittedName>
</protein>
<evidence type="ECO:0000313" key="2">
    <source>
        <dbReference type="Proteomes" id="UP000028781"/>
    </source>
</evidence>
<gene>
    <name evidence="1" type="ORF">JH146_0378</name>
</gene>
<accession>A0A076LFJ7</accession>
<dbReference type="GeneID" id="24890973"/>
<evidence type="ECO:0000313" key="1">
    <source>
        <dbReference type="EMBL" id="AIJ05228.1"/>
    </source>
</evidence>
<dbReference type="Proteomes" id="UP000028781">
    <property type="component" value="Chromosome"/>
</dbReference>
<sequence>MRNNAGVSADSSFYICFVDDLEEKEWIYKFIKLYSFYIGRRVLNEIPETLFNDDDFQNLVNIVDYDYYSLIKPIFGRDPKHLEDGEYEAIGIAHYLDILGELKYLILDDRRAKNFVKNNFEYLADKVVGTIGFIKNSCLEDGKLECEEGIEILNKIKEVIKSGKKRPLNLNEKKCKEIIDPILEELSRGGNNGRK</sequence>
<dbReference type="EMBL" id="CP009149">
    <property type="protein sequence ID" value="AIJ05228.1"/>
    <property type="molecule type" value="Genomic_DNA"/>
</dbReference>